<dbReference type="PROSITE" id="PS00108">
    <property type="entry name" value="PROTEIN_KINASE_ST"/>
    <property type="match status" value="1"/>
</dbReference>
<protein>
    <recommendedName>
        <fullName evidence="9">Protein kinase domain-containing protein</fullName>
    </recommendedName>
</protein>
<evidence type="ECO:0000256" key="8">
    <source>
        <dbReference type="SAM" id="MobiDB-lite"/>
    </source>
</evidence>
<dbReference type="PANTHER" id="PTHR24349">
    <property type="entry name" value="SERINE/THREONINE-PROTEIN KINASE"/>
    <property type="match status" value="1"/>
</dbReference>
<dbReference type="EMBL" id="CAUYUE010000003">
    <property type="protein sequence ID" value="CAK0751985.1"/>
    <property type="molecule type" value="Genomic_DNA"/>
</dbReference>
<dbReference type="InterPro" id="IPR011009">
    <property type="entry name" value="Kinase-like_dom_sf"/>
</dbReference>
<keyword evidence="11" id="KW-1185">Reference proteome</keyword>
<evidence type="ECO:0000256" key="1">
    <source>
        <dbReference type="ARBA" id="ARBA00022527"/>
    </source>
</evidence>
<keyword evidence="1 7" id="KW-0723">Serine/threonine-protein kinase</keyword>
<comment type="similarity">
    <text evidence="7">Belongs to the protein kinase superfamily.</text>
</comment>
<dbReference type="GO" id="GO:0004674">
    <property type="term" value="F:protein serine/threonine kinase activity"/>
    <property type="evidence" value="ECO:0007669"/>
    <property type="project" value="UniProtKB-KW"/>
</dbReference>
<dbReference type="Gene3D" id="1.10.510.10">
    <property type="entry name" value="Transferase(Phosphotransferase) domain 1"/>
    <property type="match status" value="1"/>
</dbReference>
<proteinExistence type="inferred from homology"/>
<dbReference type="PROSITE" id="PS00107">
    <property type="entry name" value="PROTEIN_KINASE_ATP"/>
    <property type="match status" value="1"/>
</dbReference>
<feature type="region of interest" description="Disordered" evidence="8">
    <location>
        <begin position="1"/>
        <end position="24"/>
    </location>
</feature>
<feature type="domain" description="Protein kinase" evidence="9">
    <location>
        <begin position="97"/>
        <end position="371"/>
    </location>
</feature>
<keyword evidence="4" id="KW-0418">Kinase</keyword>
<dbReference type="InterPro" id="IPR008271">
    <property type="entry name" value="Ser/Thr_kinase_AS"/>
</dbReference>
<sequence>MSAKCFLESGPHHGAARRSEDTRHSLAAPLARQSRVLRRAKQQSSHLIFAPSTNGLSLGSSRRRNQEVCCYAGAEQLDGLRYHGSSSLAEHIFEENYRVGELLGVGSFGKVYRATHRSETAPDYAVKIVSKHREGFLDERVARRIHEEIDTLRQLQDRPEVVRLIDTFEDNDRVWIVTELCSGGDLEHFMKDYGHMAEAEAAHAAHDILQVLAECHRKGICYADVKPANFLLTRPYRRSGKGDDSRLLELRTTDFGCSQRIQESGKLNKRTGTPLYMAPELFMRYYGVESDQWALGIMMYQMLSGHLPFWNAQSDRSPFAVMSAILSAEVCYDGPEWKAVSDEAKDFLSKLLDRDYNTRMTAAEGLQHPWIAKFCGGDVCLAAENNVQLPPATPQESLR</sequence>
<evidence type="ECO:0000313" key="11">
    <source>
        <dbReference type="Proteomes" id="UP001314263"/>
    </source>
</evidence>
<keyword evidence="5 6" id="KW-0067">ATP-binding</keyword>
<evidence type="ECO:0000256" key="7">
    <source>
        <dbReference type="RuleBase" id="RU000304"/>
    </source>
</evidence>
<evidence type="ECO:0000256" key="6">
    <source>
        <dbReference type="PROSITE-ProRule" id="PRU10141"/>
    </source>
</evidence>
<gene>
    <name evidence="10" type="ORF">CVIRNUC_002111</name>
</gene>
<evidence type="ECO:0000256" key="3">
    <source>
        <dbReference type="ARBA" id="ARBA00022741"/>
    </source>
</evidence>
<comment type="caution">
    <text evidence="10">The sequence shown here is derived from an EMBL/GenBank/DDBJ whole genome shotgun (WGS) entry which is preliminary data.</text>
</comment>
<reference evidence="10 11" key="1">
    <citation type="submission" date="2023-10" db="EMBL/GenBank/DDBJ databases">
        <authorList>
            <person name="Maclean D."/>
            <person name="Macfadyen A."/>
        </authorList>
    </citation>
    <scope>NUCLEOTIDE SEQUENCE [LARGE SCALE GENOMIC DNA]</scope>
</reference>
<accession>A0AAV1HZ74</accession>
<keyword evidence="3 6" id="KW-0547">Nucleotide-binding</keyword>
<feature type="binding site" evidence="6">
    <location>
        <position position="127"/>
    </location>
    <ligand>
        <name>ATP</name>
        <dbReference type="ChEBI" id="CHEBI:30616"/>
    </ligand>
</feature>
<dbReference type="InterPro" id="IPR000719">
    <property type="entry name" value="Prot_kinase_dom"/>
</dbReference>
<dbReference type="InterPro" id="IPR017441">
    <property type="entry name" value="Protein_kinase_ATP_BS"/>
</dbReference>
<evidence type="ECO:0000256" key="4">
    <source>
        <dbReference type="ARBA" id="ARBA00022777"/>
    </source>
</evidence>
<evidence type="ECO:0000259" key="9">
    <source>
        <dbReference type="PROSITE" id="PS50011"/>
    </source>
</evidence>
<dbReference type="SUPFAM" id="SSF56112">
    <property type="entry name" value="Protein kinase-like (PK-like)"/>
    <property type="match status" value="1"/>
</dbReference>
<dbReference type="PROSITE" id="PS50011">
    <property type="entry name" value="PROTEIN_KINASE_DOM"/>
    <property type="match status" value="1"/>
</dbReference>
<keyword evidence="2" id="KW-0808">Transferase</keyword>
<evidence type="ECO:0000256" key="2">
    <source>
        <dbReference type="ARBA" id="ARBA00022679"/>
    </source>
</evidence>
<name>A0AAV1HZ74_9CHLO</name>
<dbReference type="Proteomes" id="UP001314263">
    <property type="component" value="Unassembled WGS sequence"/>
</dbReference>
<dbReference type="GO" id="GO:0005524">
    <property type="term" value="F:ATP binding"/>
    <property type="evidence" value="ECO:0007669"/>
    <property type="project" value="UniProtKB-UniRule"/>
</dbReference>
<dbReference type="Pfam" id="PF00069">
    <property type="entry name" value="Pkinase"/>
    <property type="match status" value="1"/>
</dbReference>
<dbReference type="InterPro" id="IPR050205">
    <property type="entry name" value="CDPK_Ser/Thr_kinases"/>
</dbReference>
<dbReference type="SMART" id="SM00220">
    <property type="entry name" value="S_TKc"/>
    <property type="match status" value="1"/>
</dbReference>
<evidence type="ECO:0000256" key="5">
    <source>
        <dbReference type="ARBA" id="ARBA00022840"/>
    </source>
</evidence>
<organism evidence="10 11">
    <name type="scientific">Coccomyxa viridis</name>
    <dbReference type="NCBI Taxonomy" id="1274662"/>
    <lineage>
        <taxon>Eukaryota</taxon>
        <taxon>Viridiplantae</taxon>
        <taxon>Chlorophyta</taxon>
        <taxon>core chlorophytes</taxon>
        <taxon>Trebouxiophyceae</taxon>
        <taxon>Trebouxiophyceae incertae sedis</taxon>
        <taxon>Coccomyxaceae</taxon>
        <taxon>Coccomyxa</taxon>
    </lineage>
</organism>
<dbReference type="AlphaFoldDB" id="A0AAV1HZ74"/>
<evidence type="ECO:0000313" key="10">
    <source>
        <dbReference type="EMBL" id="CAK0751985.1"/>
    </source>
</evidence>